<evidence type="ECO:0000313" key="2">
    <source>
        <dbReference type="EMBL" id="RHN56468.1"/>
    </source>
</evidence>
<evidence type="ECO:0000313" key="3">
    <source>
        <dbReference type="EnsemblPlants" id="AES98587"/>
    </source>
</evidence>
<dbReference type="EnsemblPlants" id="AES98587">
    <property type="protein sequence ID" value="AES98587"/>
    <property type="gene ID" value="MTR_5g070270"/>
</dbReference>
<accession>G7K6E9</accession>
<dbReference type="Proteomes" id="UP000002051">
    <property type="component" value="Chromosome 5"/>
</dbReference>
<evidence type="ECO:0000313" key="4">
    <source>
        <dbReference type="Proteomes" id="UP000002051"/>
    </source>
</evidence>
<dbReference type="PaxDb" id="3880-AES98587"/>
<dbReference type="SUPFAM" id="SSF64005">
    <property type="entry name" value="Undecaprenyl diphosphate synthase"/>
    <property type="match status" value="1"/>
</dbReference>
<dbReference type="GO" id="GO:0047863">
    <property type="term" value="F:dimethylallylcistransferase activity"/>
    <property type="evidence" value="ECO:0007669"/>
    <property type="project" value="UniProtKB-EC"/>
</dbReference>
<dbReference type="STRING" id="3880.G7K6E9"/>
<name>G7K6E9_MEDTR</name>
<reference evidence="1 4" key="1">
    <citation type="journal article" date="2011" name="Nature">
        <title>The Medicago genome provides insight into the evolution of rhizobial symbioses.</title>
        <authorList>
            <person name="Young N.D."/>
            <person name="Debelle F."/>
            <person name="Oldroyd G.E."/>
            <person name="Geurts R."/>
            <person name="Cannon S.B."/>
            <person name="Udvardi M.K."/>
            <person name="Benedito V.A."/>
            <person name="Mayer K.F."/>
            <person name="Gouzy J."/>
            <person name="Schoof H."/>
            <person name="Van de Peer Y."/>
            <person name="Proost S."/>
            <person name="Cook D.R."/>
            <person name="Meyers B.C."/>
            <person name="Spannagl M."/>
            <person name="Cheung F."/>
            <person name="De Mita S."/>
            <person name="Krishnakumar V."/>
            <person name="Gundlach H."/>
            <person name="Zhou S."/>
            <person name="Mudge J."/>
            <person name="Bharti A.K."/>
            <person name="Murray J.D."/>
            <person name="Naoumkina M.A."/>
            <person name="Rosen B."/>
            <person name="Silverstein K.A."/>
            <person name="Tang H."/>
            <person name="Rombauts S."/>
            <person name="Zhao P.X."/>
            <person name="Zhou P."/>
            <person name="Barbe V."/>
            <person name="Bardou P."/>
            <person name="Bechner M."/>
            <person name="Bellec A."/>
            <person name="Berger A."/>
            <person name="Berges H."/>
            <person name="Bidwell S."/>
            <person name="Bisseling T."/>
            <person name="Choisne N."/>
            <person name="Couloux A."/>
            <person name="Denny R."/>
            <person name="Deshpande S."/>
            <person name="Dai X."/>
            <person name="Doyle J.J."/>
            <person name="Dudez A.M."/>
            <person name="Farmer A.D."/>
            <person name="Fouteau S."/>
            <person name="Franken C."/>
            <person name="Gibelin C."/>
            <person name="Gish J."/>
            <person name="Goldstein S."/>
            <person name="Gonzalez A.J."/>
            <person name="Green P.J."/>
            <person name="Hallab A."/>
            <person name="Hartog M."/>
            <person name="Hua A."/>
            <person name="Humphray S.J."/>
            <person name="Jeong D.H."/>
            <person name="Jing Y."/>
            <person name="Jocker A."/>
            <person name="Kenton S.M."/>
            <person name="Kim D.J."/>
            <person name="Klee K."/>
            <person name="Lai H."/>
            <person name="Lang C."/>
            <person name="Lin S."/>
            <person name="Macmil S.L."/>
            <person name="Magdelenat G."/>
            <person name="Matthews L."/>
            <person name="McCorrison J."/>
            <person name="Monaghan E.L."/>
            <person name="Mun J.H."/>
            <person name="Najar F.Z."/>
            <person name="Nicholson C."/>
            <person name="Noirot C."/>
            <person name="O'Bleness M."/>
            <person name="Paule C.R."/>
            <person name="Poulain J."/>
            <person name="Prion F."/>
            <person name="Qin B."/>
            <person name="Qu C."/>
            <person name="Retzel E.F."/>
            <person name="Riddle C."/>
            <person name="Sallet E."/>
            <person name="Samain S."/>
            <person name="Samson N."/>
            <person name="Sanders I."/>
            <person name="Saurat O."/>
            <person name="Scarpelli C."/>
            <person name="Schiex T."/>
            <person name="Segurens B."/>
            <person name="Severin A.J."/>
            <person name="Sherrier D.J."/>
            <person name="Shi R."/>
            <person name="Sims S."/>
            <person name="Singer S.R."/>
            <person name="Sinharoy S."/>
            <person name="Sterck L."/>
            <person name="Viollet A."/>
            <person name="Wang B.B."/>
            <person name="Wang K."/>
            <person name="Wang M."/>
            <person name="Wang X."/>
            <person name="Warfsmann J."/>
            <person name="Weissenbach J."/>
            <person name="White D.D."/>
            <person name="White J.D."/>
            <person name="Wiley G.B."/>
            <person name="Wincker P."/>
            <person name="Xing Y."/>
            <person name="Yang L."/>
            <person name="Yao Z."/>
            <person name="Ying F."/>
            <person name="Zhai J."/>
            <person name="Zhou L."/>
            <person name="Zuber A."/>
            <person name="Denarie J."/>
            <person name="Dixon R.A."/>
            <person name="May G.D."/>
            <person name="Schwartz D.C."/>
            <person name="Rogers J."/>
            <person name="Quetier F."/>
            <person name="Town C.D."/>
            <person name="Roe B.A."/>
        </authorList>
    </citation>
    <scope>NUCLEOTIDE SEQUENCE [LARGE SCALE GENOMIC DNA]</scope>
    <source>
        <strain evidence="1">A17</strain>
        <strain evidence="3 4">cv. Jemalong A17</strain>
    </source>
</reference>
<keyword evidence="4" id="KW-1185">Reference proteome</keyword>
<keyword evidence="2" id="KW-0808">Transferase</keyword>
<sequence length="117" mass="13004">MFSLRLPIALKNTLITNPAPSSHHHYSRYQSHRFPSQPMVVTKRGSGTTAAAPIPNTALEYEAEGRSSSPDEDLLLMPAELKEELMPKHVALIMDGNRRWAKMRGLPPVEGYVALVL</sequence>
<dbReference type="InterPro" id="IPR036424">
    <property type="entry name" value="UPP_synth-like_sf"/>
</dbReference>
<dbReference type="HOGENOM" id="CLU_2088436_0_0_1"/>
<dbReference type="Gene3D" id="3.40.1180.10">
    <property type="entry name" value="Decaprenyl diphosphate synthase-like"/>
    <property type="match status" value="1"/>
</dbReference>
<reference evidence="2" key="4">
    <citation type="journal article" date="2018" name="Nat. Plants">
        <title>Whole-genome landscape of Medicago truncatula symbiotic genes.</title>
        <authorList>
            <person name="Pecrix Y."/>
            <person name="Gamas P."/>
            <person name="Carrere S."/>
        </authorList>
    </citation>
    <scope>NUCLEOTIDE SEQUENCE</scope>
    <source>
        <tissue evidence="2">Leaves</tissue>
    </source>
</reference>
<dbReference type="Gramene" id="rna31875">
    <property type="protein sequence ID" value="RHN56468.1"/>
    <property type="gene ID" value="gene31875"/>
</dbReference>
<reference evidence="3" key="3">
    <citation type="submission" date="2015-04" db="UniProtKB">
        <authorList>
            <consortium name="EnsemblPlants"/>
        </authorList>
    </citation>
    <scope>IDENTIFICATION</scope>
    <source>
        <strain evidence="3">cv. Jemalong A17</strain>
    </source>
</reference>
<dbReference type="EMBL" id="CM001221">
    <property type="protein sequence ID" value="AES98587.1"/>
    <property type="molecule type" value="Genomic_DNA"/>
</dbReference>
<organism evidence="1 4">
    <name type="scientific">Medicago truncatula</name>
    <name type="common">Barrel medic</name>
    <name type="synonym">Medicago tribuloides</name>
    <dbReference type="NCBI Taxonomy" id="3880"/>
    <lineage>
        <taxon>Eukaryota</taxon>
        <taxon>Viridiplantae</taxon>
        <taxon>Streptophyta</taxon>
        <taxon>Embryophyta</taxon>
        <taxon>Tracheophyta</taxon>
        <taxon>Spermatophyta</taxon>
        <taxon>Magnoliopsida</taxon>
        <taxon>eudicotyledons</taxon>
        <taxon>Gunneridae</taxon>
        <taxon>Pentapetalae</taxon>
        <taxon>rosids</taxon>
        <taxon>fabids</taxon>
        <taxon>Fabales</taxon>
        <taxon>Fabaceae</taxon>
        <taxon>Papilionoideae</taxon>
        <taxon>50 kb inversion clade</taxon>
        <taxon>NPAAA clade</taxon>
        <taxon>Hologalegina</taxon>
        <taxon>IRL clade</taxon>
        <taxon>Trifolieae</taxon>
        <taxon>Medicago</taxon>
    </lineage>
</organism>
<dbReference type="AlphaFoldDB" id="G7K6E9"/>
<dbReference type="EC" id="2.5.1.28" evidence="2"/>
<gene>
    <name evidence="1" type="ordered locus">MTR_5g070270</name>
    <name evidence="2" type="ORF">MtrunA17_Chr5g0429821</name>
</gene>
<protein>
    <submittedName>
        <fullName evidence="2">Putative dimethylallylcistransferase</fullName>
        <ecNumber evidence="2">2.5.1.28</ecNumber>
    </submittedName>
    <submittedName>
        <fullName evidence="1">Undecaprenyl pyrophosphate synthase</fullName>
    </submittedName>
</protein>
<dbReference type="Proteomes" id="UP000265566">
    <property type="component" value="Chromosome 5"/>
</dbReference>
<proteinExistence type="predicted"/>
<evidence type="ECO:0000313" key="1">
    <source>
        <dbReference type="EMBL" id="AES98587.1"/>
    </source>
</evidence>
<reference evidence="1 4" key="2">
    <citation type="journal article" date="2014" name="BMC Genomics">
        <title>An improved genome release (version Mt4.0) for the model legume Medicago truncatula.</title>
        <authorList>
            <person name="Tang H."/>
            <person name="Krishnakumar V."/>
            <person name="Bidwell S."/>
            <person name="Rosen B."/>
            <person name="Chan A."/>
            <person name="Zhou S."/>
            <person name="Gentzbittel L."/>
            <person name="Childs K.L."/>
            <person name="Yandell M."/>
            <person name="Gundlach H."/>
            <person name="Mayer K.F."/>
            <person name="Schwartz D.C."/>
            <person name="Town C.D."/>
        </authorList>
    </citation>
    <scope>GENOME REANNOTATION</scope>
    <source>
        <strain evidence="3 4">cv. Jemalong A17</strain>
    </source>
</reference>
<dbReference type="EMBL" id="PSQE01000005">
    <property type="protein sequence ID" value="RHN56468.1"/>
    <property type="molecule type" value="Genomic_DNA"/>
</dbReference>